<dbReference type="OrthoDB" id="256394at2"/>
<dbReference type="RefSeq" id="WP_013546519.1">
    <property type="nucleotide sequence ID" value="NC_014933.1"/>
</dbReference>
<name>E6SQ01_BACT6</name>
<feature type="signal peptide" evidence="1">
    <location>
        <begin position="1"/>
        <end position="20"/>
    </location>
</feature>
<gene>
    <name evidence="2" type="ordered locus">Bache_0889</name>
</gene>
<dbReference type="SUPFAM" id="SSF53474">
    <property type="entry name" value="alpha/beta-Hydrolases"/>
    <property type="match status" value="1"/>
</dbReference>
<sequence length="342" mass="38910">MKKNSLSIVLLCMLFGSLSAQETNSSLIIKEQGSYFVGGSLTTNKNGSVFHGDHGYVYYQMPIHPHKLPIVLLHGIYQSSKTWESTPDGREGFQNIFLKKGFSVYNMTQPRRGNAGRTVECKNTEPVYDEQDWYTKWRIGIYPNYFENVQFPRDKESMNQFLRQITPDTGPLDFEINANAIAALFDKLEGAVLIAHSQGVMHAWKTIPKTKNIKALIGLEGGGFFSFPTDEPSPQTDAEEGIEYIRVQTDTFETFTKIPILLIYGDNIPTEHSSIPELDIWRIRLKLAKQWAATVNRRGGDVTIIHLPEKGIYGNTHFLMSDLNNKKIAEIIYQWLKTKKLL</sequence>
<evidence type="ECO:0000313" key="2">
    <source>
        <dbReference type="EMBL" id="ADV42906.1"/>
    </source>
</evidence>
<dbReference type="eggNOG" id="COG0400">
    <property type="taxonomic scope" value="Bacteria"/>
</dbReference>
<keyword evidence="1" id="KW-0732">Signal</keyword>
<reference key="1">
    <citation type="submission" date="2010-11" db="EMBL/GenBank/DDBJ databases">
        <title>The complete genome of Bacteroides helcogenes P 36-108.</title>
        <authorList>
            <consortium name="US DOE Joint Genome Institute (JGI-PGF)"/>
            <person name="Lucas S."/>
            <person name="Copeland A."/>
            <person name="Lapidus A."/>
            <person name="Bruce D."/>
            <person name="Goodwin L."/>
            <person name="Pitluck S."/>
            <person name="Kyrpides N."/>
            <person name="Mavromatis K."/>
            <person name="Ivanova N."/>
            <person name="Zeytun A."/>
            <person name="Brettin T."/>
            <person name="Detter J.C."/>
            <person name="Tapia R."/>
            <person name="Han C."/>
            <person name="Land M."/>
            <person name="Hauser L."/>
            <person name="Markowitz V."/>
            <person name="Cheng J.-F."/>
            <person name="Hugenholtz P."/>
            <person name="Woyke T."/>
            <person name="Wu D."/>
            <person name="Gronow S."/>
            <person name="Wellnitz S."/>
            <person name="Brambilla E."/>
            <person name="Klenk H.-P."/>
            <person name="Eisen J.A."/>
        </authorList>
    </citation>
    <scope>NUCLEOTIDE SEQUENCE</scope>
    <source>
        <strain>P 36-108</strain>
    </source>
</reference>
<dbReference type="PANTHER" id="PTHR43194:SF2">
    <property type="entry name" value="PEROXISOMAL MEMBRANE PROTEIN LPX1"/>
    <property type="match status" value="1"/>
</dbReference>
<dbReference type="AlphaFoldDB" id="E6SQ01"/>
<evidence type="ECO:0000256" key="1">
    <source>
        <dbReference type="SAM" id="SignalP"/>
    </source>
</evidence>
<reference evidence="2 3" key="2">
    <citation type="journal article" date="2011" name="Stand. Genomic Sci.">
        <title>Complete genome sequence of Bacteroides helcogenes type strain (P 36-108).</title>
        <authorList>
            <person name="Pati A."/>
            <person name="Gronow S."/>
            <person name="Zeytun A."/>
            <person name="Lapidus A."/>
            <person name="Nolan M."/>
            <person name="Hammon N."/>
            <person name="Deshpande S."/>
            <person name="Cheng J.F."/>
            <person name="Tapia R."/>
            <person name="Han C."/>
            <person name="Goodwin L."/>
            <person name="Pitluck S."/>
            <person name="Liolios K."/>
            <person name="Pagani I."/>
            <person name="Ivanova N."/>
            <person name="Mavromatis K."/>
            <person name="Chen A."/>
            <person name="Palaniappan K."/>
            <person name="Land M."/>
            <person name="Hauser L."/>
            <person name="Chang Y.J."/>
            <person name="Jeffries C.D."/>
            <person name="Detter J.C."/>
            <person name="Brambilla E."/>
            <person name="Rohde M."/>
            <person name="Goker M."/>
            <person name="Woyke T."/>
            <person name="Bristow J."/>
            <person name="Eisen J.A."/>
            <person name="Markowitz V."/>
            <person name="Hugenholtz P."/>
            <person name="Kyrpides N.C."/>
            <person name="Klenk H.P."/>
            <person name="Lucas S."/>
        </authorList>
    </citation>
    <scope>NUCLEOTIDE SEQUENCE [LARGE SCALE GENOMIC DNA]</scope>
    <source>
        <strain evidence="3">ATCC 35417 / DSM 20613 / JCM 6297 / CCUG 15421 / P 36-108</strain>
    </source>
</reference>
<dbReference type="CDD" id="cd12810">
    <property type="entry name" value="Esterase_713_like-3"/>
    <property type="match status" value="1"/>
</dbReference>
<feature type="chain" id="PRO_5003211429" description="AB hydrolase-1 domain-containing protein" evidence="1">
    <location>
        <begin position="21"/>
        <end position="342"/>
    </location>
</feature>
<proteinExistence type="predicted"/>
<protein>
    <recommendedName>
        <fullName evidence="4">AB hydrolase-1 domain-containing protein</fullName>
    </recommendedName>
</protein>
<evidence type="ECO:0008006" key="4">
    <source>
        <dbReference type="Google" id="ProtNLM"/>
    </source>
</evidence>
<dbReference type="InterPro" id="IPR050228">
    <property type="entry name" value="Carboxylesterase_BioH"/>
</dbReference>
<dbReference type="PANTHER" id="PTHR43194">
    <property type="entry name" value="HYDROLASE ALPHA/BETA FOLD FAMILY"/>
    <property type="match status" value="1"/>
</dbReference>
<dbReference type="PATRIC" id="fig|693979.3.peg.945"/>
<dbReference type="HOGENOM" id="CLU_038297_2_0_10"/>
<dbReference type="Gene3D" id="3.40.50.1820">
    <property type="entry name" value="alpha/beta hydrolase"/>
    <property type="match status" value="1"/>
</dbReference>
<accession>E6SQ01</accession>
<dbReference type="InterPro" id="IPR029058">
    <property type="entry name" value="AB_hydrolase_fold"/>
</dbReference>
<dbReference type="KEGG" id="bhl:Bache_0889"/>
<dbReference type="STRING" id="693979.Bache_0889"/>
<dbReference type="EMBL" id="CP002352">
    <property type="protein sequence ID" value="ADV42906.1"/>
    <property type="molecule type" value="Genomic_DNA"/>
</dbReference>
<evidence type="ECO:0000313" key="3">
    <source>
        <dbReference type="Proteomes" id="UP000008630"/>
    </source>
</evidence>
<organism evidence="2 3">
    <name type="scientific">Bacteroides helcogenes (strain ATCC 35417 / DSM 20613 / JCM 6297 / CCUG 15421 / P 36-108)</name>
    <dbReference type="NCBI Taxonomy" id="693979"/>
    <lineage>
        <taxon>Bacteria</taxon>
        <taxon>Pseudomonadati</taxon>
        <taxon>Bacteroidota</taxon>
        <taxon>Bacteroidia</taxon>
        <taxon>Bacteroidales</taxon>
        <taxon>Bacteroidaceae</taxon>
        <taxon>Bacteroides</taxon>
    </lineage>
</organism>
<keyword evidence="3" id="KW-1185">Reference proteome</keyword>
<dbReference type="Proteomes" id="UP000008630">
    <property type="component" value="Chromosome"/>
</dbReference>